<accession>A0ABM8RK24</accession>
<keyword evidence="3" id="KW-0032">Aminotransferase</keyword>
<keyword evidence="3" id="KW-0808">Transferase</keyword>
<dbReference type="EMBL" id="CAJNBJ010000016">
    <property type="protein sequence ID" value="CAE6757491.1"/>
    <property type="molecule type" value="Genomic_DNA"/>
</dbReference>
<gene>
    <name evidence="3" type="primary">pabB</name>
    <name evidence="3" type="ORF">NSPZN2_30477</name>
</gene>
<evidence type="ECO:0000313" key="4">
    <source>
        <dbReference type="Proteomes" id="UP000675880"/>
    </source>
</evidence>
<evidence type="ECO:0000259" key="2">
    <source>
        <dbReference type="Pfam" id="PF04715"/>
    </source>
</evidence>
<organism evidence="3 4">
    <name type="scientific">Nitrospira defluvii</name>
    <dbReference type="NCBI Taxonomy" id="330214"/>
    <lineage>
        <taxon>Bacteria</taxon>
        <taxon>Pseudomonadati</taxon>
        <taxon>Nitrospirota</taxon>
        <taxon>Nitrospiria</taxon>
        <taxon>Nitrospirales</taxon>
        <taxon>Nitrospiraceae</taxon>
        <taxon>Nitrospira</taxon>
    </lineage>
</organism>
<dbReference type="Pfam" id="PF04715">
    <property type="entry name" value="Anth_synt_I_N"/>
    <property type="match status" value="1"/>
</dbReference>
<dbReference type="Gene3D" id="3.60.120.10">
    <property type="entry name" value="Anthranilate synthase"/>
    <property type="match status" value="1"/>
</dbReference>
<dbReference type="InterPro" id="IPR005801">
    <property type="entry name" value="ADC_synthase"/>
</dbReference>
<dbReference type="PANTHER" id="PTHR11236:SF9">
    <property type="entry name" value="ANTHRANILATE SYNTHASE COMPONENT 1"/>
    <property type="match status" value="1"/>
</dbReference>
<dbReference type="InterPro" id="IPR015890">
    <property type="entry name" value="Chorismate_C"/>
</dbReference>
<dbReference type="Proteomes" id="UP000675880">
    <property type="component" value="Unassembled WGS sequence"/>
</dbReference>
<dbReference type="RefSeq" id="WP_213042633.1">
    <property type="nucleotide sequence ID" value="NZ_CAJNBJ010000016.1"/>
</dbReference>
<dbReference type="InterPro" id="IPR019999">
    <property type="entry name" value="Anth_synth_I-like"/>
</dbReference>
<dbReference type="GO" id="GO:0046820">
    <property type="term" value="F:4-amino-4-deoxychorismate synthase activity"/>
    <property type="evidence" value="ECO:0007669"/>
    <property type="project" value="UniProtKB-EC"/>
</dbReference>
<dbReference type="InterPro" id="IPR006805">
    <property type="entry name" value="Anth_synth_I_N"/>
</dbReference>
<name>A0ABM8RK24_9BACT</name>
<dbReference type="EC" id="2.6.1.85" evidence="3"/>
<keyword evidence="4" id="KW-1185">Reference proteome</keyword>
<dbReference type="PRINTS" id="PR00095">
    <property type="entry name" value="ANTSNTHASEI"/>
</dbReference>
<protein>
    <submittedName>
        <fullName evidence="3">Aminodeoxychorismate synthase component 1</fullName>
        <ecNumber evidence="3">2.6.1.85</ecNumber>
    </submittedName>
</protein>
<dbReference type="SUPFAM" id="SSF56322">
    <property type="entry name" value="ADC synthase"/>
    <property type="match status" value="1"/>
</dbReference>
<dbReference type="PANTHER" id="PTHR11236">
    <property type="entry name" value="AMINOBENZOATE/ANTHRANILATE SYNTHASE"/>
    <property type="match status" value="1"/>
</dbReference>
<proteinExistence type="predicted"/>
<comment type="caution">
    <text evidence="3">The sequence shown here is derived from an EMBL/GenBank/DDBJ whole genome shotgun (WGS) entry which is preliminary data.</text>
</comment>
<feature type="domain" description="Anthranilate synthase component I N-terminal" evidence="2">
    <location>
        <begin position="25"/>
        <end position="164"/>
    </location>
</feature>
<reference evidence="3 4" key="1">
    <citation type="submission" date="2021-02" db="EMBL/GenBank/DDBJ databases">
        <authorList>
            <person name="Han P."/>
        </authorList>
    </citation>
    <scope>NUCLEOTIDE SEQUENCE [LARGE SCALE GENOMIC DNA]</scope>
    <source>
        <strain evidence="3">Candidatus Nitrospira sp. ZN2</strain>
    </source>
</reference>
<dbReference type="Pfam" id="PF00425">
    <property type="entry name" value="Chorismate_bind"/>
    <property type="match status" value="1"/>
</dbReference>
<evidence type="ECO:0000259" key="1">
    <source>
        <dbReference type="Pfam" id="PF00425"/>
    </source>
</evidence>
<evidence type="ECO:0000313" key="3">
    <source>
        <dbReference type="EMBL" id="CAE6757491.1"/>
    </source>
</evidence>
<feature type="domain" description="Chorismate-utilising enzyme C-terminal" evidence="1">
    <location>
        <begin position="220"/>
        <end position="482"/>
    </location>
</feature>
<sequence length="494" mass="54641">MTDSSHQAFLHGPPQPLVVVRPQPNADPFELYQRLAPTNRPSFLLESGNGSRITARYSFFGSEPYLTMNGRAQVYRVEEAGQSKLCTGSAFEALGRILDASIIPQLEGIPPFFGGAVGYLSYDLVRSFESLPSVAADDIALPDLHLAFFDLIAAVDHLTHQLYLMYCPPLSRFQAEPREKLHREGRDRLAELEVRLTSPRPLIAFQGWPREATLVPNQSRDAYTTRVRRCQDYIAAGDIYQANLSHRFTLSHGAAVPPPETNAYATALYGRLRTVNPSPFAGICHLPELSLVSNSPERLVRLSGAEASTRPIAGTRPRGVRPQEDQDLRAELLASPKERAEHVMLVDLARNDLGKVCRYGTVRVDEFMTVEQYSHVRHLVSDVTGTLQPGTSPLDLVRAVFPGGTITGVPKLRCMEIIEELEPVRRGLYTGALGYFSWSGDLDLNILIRTLLLTKTQGYLQVGAGIVADSDPDREYEETLAKAGAFFNILEAGR</sequence>